<protein>
    <recommendedName>
        <fullName evidence="2">Lipoprotein</fullName>
    </recommendedName>
</protein>
<sequence>MRTLILGILSLVWLTGCQSDDGEMAGVKFGKTFQLGSQDEVFLTVQPAADSLKVMVDSISDSRCPEGAQCIWAGNAEVKLSLSKEKETQLLTLCIGDCRSGDRTGFIEQDTASVTLGGQGFQVILKDVVPYPNLDNPPTQQEAVLEINEE</sequence>
<proteinExistence type="predicted"/>
<evidence type="ECO:0000313" key="1">
    <source>
        <dbReference type="EMBL" id="WKN39675.1"/>
    </source>
</evidence>
<organism evidence="1">
    <name type="scientific">Roseihalotalea indica</name>
    <dbReference type="NCBI Taxonomy" id="2867963"/>
    <lineage>
        <taxon>Bacteria</taxon>
        <taxon>Pseudomonadati</taxon>
        <taxon>Bacteroidota</taxon>
        <taxon>Cytophagia</taxon>
        <taxon>Cytophagales</taxon>
        <taxon>Catalimonadaceae</taxon>
        <taxon>Roseihalotalea</taxon>
    </lineage>
</organism>
<gene>
    <name evidence="1" type="ORF">K4G66_13335</name>
</gene>
<dbReference type="AlphaFoldDB" id="A0AA49GUA8"/>
<reference evidence="1" key="2">
    <citation type="journal article" date="2024" name="Antonie Van Leeuwenhoek">
        <title>Roseihalotalea indica gen. nov., sp. nov., a halophilic Bacteroidetes from mesopelagic Southwest Indian Ocean with higher carbohydrate metabolic potential.</title>
        <authorList>
            <person name="Chen B."/>
            <person name="Zhang M."/>
            <person name="Lin D."/>
            <person name="Ye J."/>
            <person name="Tang K."/>
        </authorList>
    </citation>
    <scope>NUCLEOTIDE SEQUENCE</scope>
    <source>
        <strain evidence="1">TK19036</strain>
    </source>
</reference>
<name>A0AA49GUA8_9BACT</name>
<dbReference type="PROSITE" id="PS51257">
    <property type="entry name" value="PROKAR_LIPOPROTEIN"/>
    <property type="match status" value="1"/>
</dbReference>
<accession>A0AA49GUA8</accession>
<evidence type="ECO:0008006" key="2">
    <source>
        <dbReference type="Google" id="ProtNLM"/>
    </source>
</evidence>
<reference evidence="1" key="1">
    <citation type="journal article" date="2023" name="Comput. Struct. Biotechnol. J.">
        <title>Discovery of a novel marine Bacteroidetes with a rich repertoire of carbohydrate-active enzymes.</title>
        <authorList>
            <person name="Chen B."/>
            <person name="Liu G."/>
            <person name="Chen Q."/>
            <person name="Wang H."/>
            <person name="Liu L."/>
            <person name="Tang K."/>
        </authorList>
    </citation>
    <scope>NUCLEOTIDE SEQUENCE</scope>
    <source>
        <strain evidence="1">TK19036</strain>
    </source>
</reference>
<dbReference type="EMBL" id="CP120682">
    <property type="protein sequence ID" value="WKN39675.1"/>
    <property type="molecule type" value="Genomic_DNA"/>
</dbReference>